<name>A0A1G6LD38_9FIRM</name>
<keyword evidence="1" id="KW-1133">Transmembrane helix</keyword>
<evidence type="ECO:0008006" key="4">
    <source>
        <dbReference type="Google" id="ProtNLM"/>
    </source>
</evidence>
<dbReference type="EMBL" id="FMYW01000007">
    <property type="protein sequence ID" value="SDC40837.1"/>
    <property type="molecule type" value="Genomic_DNA"/>
</dbReference>
<evidence type="ECO:0000256" key="1">
    <source>
        <dbReference type="SAM" id="Phobius"/>
    </source>
</evidence>
<keyword evidence="1" id="KW-0812">Transmembrane</keyword>
<keyword evidence="3" id="KW-1185">Reference proteome</keyword>
<sequence>MIKIMDYLKHKQKGQGIVEYAMLLAFIVGIAMMLNGADLGNAVKGVFDDTAELIANFTDSRSPEEKDYANMKKIGEGLARNFKHGNSSLSDPYQDEKSDDAVKMPYNYLSVVVLPDGTVDVYFDGYSTQVSSNWYSDMSDADKERYGAALKNAGVDLSEQGIAKTRENLKINSGNVDDSAVKNGYAVGFTKGYGADNNKMFTTYVGFKSDQVNKDTYKNRTSEIPGGPDLIAGYGHDARKITKLDL</sequence>
<reference evidence="3" key="1">
    <citation type="submission" date="2016-10" db="EMBL/GenBank/DDBJ databases">
        <authorList>
            <person name="Varghese N."/>
            <person name="Submissions S."/>
        </authorList>
    </citation>
    <scope>NUCLEOTIDE SEQUENCE [LARGE SCALE GENOMIC DNA]</scope>
    <source>
        <strain evidence="3">DSM 11005</strain>
    </source>
</reference>
<accession>A0A1G6LD38</accession>
<proteinExistence type="predicted"/>
<dbReference type="Proteomes" id="UP000198943">
    <property type="component" value="Unassembled WGS sequence"/>
</dbReference>
<keyword evidence="1" id="KW-0472">Membrane</keyword>
<evidence type="ECO:0000313" key="2">
    <source>
        <dbReference type="EMBL" id="SDC40837.1"/>
    </source>
</evidence>
<protein>
    <recommendedName>
        <fullName evidence="4">Flp pilus assembly protein, pilin Flp</fullName>
    </recommendedName>
</protein>
<dbReference type="OrthoDB" id="1669658at2"/>
<organism evidence="2 3">
    <name type="scientific">Succiniclasticum ruminis</name>
    <dbReference type="NCBI Taxonomy" id="40841"/>
    <lineage>
        <taxon>Bacteria</taxon>
        <taxon>Bacillati</taxon>
        <taxon>Bacillota</taxon>
        <taxon>Negativicutes</taxon>
        <taxon>Acidaminococcales</taxon>
        <taxon>Acidaminococcaceae</taxon>
        <taxon>Succiniclasticum</taxon>
    </lineage>
</organism>
<feature type="transmembrane region" description="Helical" evidence="1">
    <location>
        <begin position="20"/>
        <end position="37"/>
    </location>
</feature>
<dbReference type="RefSeq" id="WP_093730197.1">
    <property type="nucleotide sequence ID" value="NZ_FMYW01000007.1"/>
</dbReference>
<gene>
    <name evidence="2" type="ORF">SAMN04487864_1072</name>
</gene>
<evidence type="ECO:0000313" key="3">
    <source>
        <dbReference type="Proteomes" id="UP000198943"/>
    </source>
</evidence>
<dbReference type="AlphaFoldDB" id="A0A1G6LD38"/>